<keyword evidence="1" id="KW-0689">Ribosomal protein</keyword>
<dbReference type="EMBL" id="AP026729">
    <property type="protein sequence ID" value="BDQ63340.1"/>
    <property type="molecule type" value="Genomic_DNA"/>
</dbReference>
<evidence type="ECO:0000313" key="2">
    <source>
        <dbReference type="Proteomes" id="UP001317613"/>
    </source>
</evidence>
<dbReference type="Proteomes" id="UP001317613">
    <property type="component" value="Chromosome"/>
</dbReference>
<gene>
    <name evidence="1" type="primary">rpsN1</name>
    <name evidence="1" type="ORF">EfsSVR2332_34180</name>
</gene>
<keyword evidence="1" id="KW-0687">Ribonucleoprotein</keyword>
<sequence>MAKKSKIAKAKKQMAMIEKYADKRQELKAAGDRTALAKLPRDSNPNRLRLRDQTDGRPRGYMRKSRIKFRELAHQGLIPGVKKSKLVRGGNIMAVPAKKNI</sequence>
<protein>
    <submittedName>
        <fullName evidence="1">30S ribosomal protein S14 1</fullName>
    </submittedName>
</protein>
<name>A0AC59HUM2_ENTFL</name>
<organism evidence="1 2">
    <name type="scientific">Enterococcus faecalis</name>
    <name type="common">Streptococcus faecalis</name>
    <dbReference type="NCBI Taxonomy" id="1351"/>
    <lineage>
        <taxon>Bacteria</taxon>
        <taxon>Bacillati</taxon>
        <taxon>Bacillota</taxon>
        <taxon>Bacilli</taxon>
        <taxon>Lactobacillales</taxon>
        <taxon>Enterococcaceae</taxon>
        <taxon>Enterococcus</taxon>
    </lineage>
</organism>
<proteinExistence type="predicted"/>
<evidence type="ECO:0000313" key="1">
    <source>
        <dbReference type="EMBL" id="BDQ63340.1"/>
    </source>
</evidence>
<accession>A0AC59HUM2</accession>
<reference evidence="1" key="1">
    <citation type="submission" date="2022-08" db="EMBL/GenBank/DDBJ databases">
        <title>Molecular epidemiological analysis of five strains of VanD-type vancomycin-resistant Enterococcus faecalis.</title>
        <authorList>
            <person name="Mimura K."/>
            <person name="Hashimoto Y."/>
            <person name="Tomita H."/>
        </authorList>
    </citation>
    <scope>NUCLEOTIDE SEQUENCE</scope>
    <source>
        <strain evidence="1">SVR2332</strain>
    </source>
</reference>